<feature type="domain" description="SH3b" evidence="6">
    <location>
        <begin position="449"/>
        <end position="511"/>
    </location>
</feature>
<dbReference type="GO" id="GO:0042597">
    <property type="term" value="C:periplasmic space"/>
    <property type="evidence" value="ECO:0007669"/>
    <property type="project" value="UniProtKB-SubCell"/>
</dbReference>
<dbReference type="InterPro" id="IPR031680">
    <property type="entry name" value="Hepar_II_III_N"/>
</dbReference>
<name>A0A6G1X2C6_9BACI</name>
<reference evidence="7 8" key="1">
    <citation type="submission" date="2019-11" db="EMBL/GenBank/DDBJ databases">
        <authorList>
            <person name="Li J."/>
        </authorList>
    </citation>
    <scope>NUCLEOTIDE SEQUENCE [LARGE SCALE GENOMIC DNA]</scope>
    <source>
        <strain evidence="7 8">J4</strain>
    </source>
</reference>
<dbReference type="Pfam" id="PF16889">
    <property type="entry name" value="Hepar_II_III_N"/>
    <property type="match status" value="1"/>
</dbReference>
<dbReference type="PANTHER" id="PTHR39210">
    <property type="entry name" value="HEPARIN-SULFATE LYASE"/>
    <property type="match status" value="1"/>
</dbReference>
<sequence>MLKVGKRVTSVIIILSLIFSLVPIRNIVSAESTNAFQANDFKLYQVTGEKTINEKVIVYPNSYLYGVEKKEYPNKVFIQYGTDRVAINKEKLTEVDIDKETAPSFVEINHEDLEEVIFNEKQFLYNNESGQSFQIAFSQQTSYPIVNEGQNGKAFYIGNVAYDIDESQSENETSQDADKVTDEVKPDTPQQEQLKEKRKSSNLELDKKEHGEGKIVDALSVSNPWKTSNAQYFKVDEEKLPVYDNRSGENVEVGYLKLGQVYPRISSYGPNWHKIQYGDIYGYVYAPGTTPVDGKQIKNKNSKYENQSRNFTALQDVKVYDNTSGDLVPFGVIKKGKSYPIVSNYGNWWRVLLSDRVGYVNKDAVKVEISSSDEYFRVLTDNVPIYDNRSGKLVKVGELTEGQVYPRISSYGPNWHKIQFGNITGYVYASDTEAATGKNIKNQNNKYENSEKLITPLEKVSVYDNSSGKLVEIGKLLKGKSYPIVSDYGNWWRIIFSDRIGYVHKNAVRTNFSSKDEYFRVLTDNLPIYDNRSGKLIKVGELAKGQVYPRISDYGPNWHKVEYGNINGYVYADETESASGTSLNNEKKKYSTMARSITPLQDTPVYDNSSGKLVEFATLREGKPYPKVSNYGNWWRVVVAGREGFVHKDAVKHNFRKGDKYFKVITEDLPVYDNRGKGLQKVGELRKGQTYPIVSNYGNWWRVQFGNVYGYVHKSGTEYGYQSDIKNLNTLYSKSNGLNIVAINDVVVHEKGSLTPFGELKGGTKYPVSFDYGNWWGIIYSDRVGFVQKNEVYKEFSQSDQSFITTRDTPLYINENGDLITVATLYKGNTFHRVEDYGNWHKVRLGNRYAYIWKKATAPKNEPINIKASTGIVSTIKDTKLYNDKQGSGPVASIQAGQKIPLIKKIDDQWSTTAVAGKTLYIKNDYIINLEKYSFHSQTNKNIDTIRTHILDTPFIGDNEKTPENETVQAADLILDNKILFPEFCKDPKNNDCPMNYENGIDWVHGEGVSKADQNSFLRQLHGMFFINDLAEAYRTTGNDNYIKKGYQIIQNWKAENPYTDPSHYMAWHDEGTARRLSALVNLFDSGKDVLTKRQQSNLFMIMIQHADLLASDHFYSENTNHGMFQDEALIGFSKYFYEFPVMDDYYQLAVSRMEGYFDSLISKDFVHLEHSPSYHQTIASAIRSYGLTINEFGDTGLANKFLSRYQKMVDYATHVIKPDGTWPLIADTYENKNNPSRNMWQENPYYLYASTNGQSGEMPQVTNKVYPDAGYAVFRDRWTNTDQGTYVFFTAAYHTSYHKHSDDLSVWIYNDEDIISEAGPYSYLLTEPTTKYAYSSYAHNTLIVDDKGLPRVDGKFNRTYIENYDLSNDKAPSVTGVNKRYDGVTHKRQLTYEKANGFIRVRDQISSDSSRNLKLLWHLAPNVVPSINNDNNKIVLKKDGQRVMEIDISGSVDPKIKSVYGNEDPIYKSWYFEYSKQTKGLEKVNTHTLIIEYEGQNALINTSFNLMK</sequence>
<keyword evidence="2" id="KW-0732">Signal</keyword>
<evidence type="ECO:0000256" key="2">
    <source>
        <dbReference type="ARBA" id="ARBA00022729"/>
    </source>
</evidence>
<dbReference type="Pfam" id="PF07940">
    <property type="entry name" value="Hepar_II_III_C"/>
    <property type="match status" value="1"/>
</dbReference>
<feature type="compositionally biased region" description="Basic and acidic residues" evidence="5">
    <location>
        <begin position="176"/>
        <end position="186"/>
    </location>
</feature>
<dbReference type="Gene3D" id="2.70.98.70">
    <property type="match status" value="1"/>
</dbReference>
<dbReference type="Proteomes" id="UP000480185">
    <property type="component" value="Unassembled WGS sequence"/>
</dbReference>
<dbReference type="InterPro" id="IPR012480">
    <property type="entry name" value="Hepar_II_III_C"/>
</dbReference>
<dbReference type="GO" id="GO:0016829">
    <property type="term" value="F:lyase activity"/>
    <property type="evidence" value="ECO:0007669"/>
    <property type="project" value="UniProtKB-KW"/>
</dbReference>
<feature type="domain" description="SH3b" evidence="6">
    <location>
        <begin position="869"/>
        <end position="931"/>
    </location>
</feature>
<feature type="domain" description="SH3b" evidence="6">
    <location>
        <begin position="306"/>
        <end position="368"/>
    </location>
</feature>
<dbReference type="InterPro" id="IPR003646">
    <property type="entry name" value="SH3-like_bac-type"/>
</dbReference>
<keyword evidence="8" id="KW-1185">Reference proteome</keyword>
<feature type="domain" description="SH3b" evidence="6">
    <location>
        <begin position="660"/>
        <end position="721"/>
    </location>
</feature>
<dbReference type="Gene3D" id="2.30.30.40">
    <property type="entry name" value="SH3 Domains"/>
    <property type="match status" value="1"/>
</dbReference>
<keyword evidence="4" id="KW-0456">Lyase</keyword>
<dbReference type="SMART" id="SM00287">
    <property type="entry name" value="SH3b"/>
    <property type="match status" value="5"/>
</dbReference>
<gene>
    <name evidence="7" type="ORF">GH754_01910</name>
</gene>
<comment type="caution">
    <text evidence="7">The sequence shown here is derived from an EMBL/GenBank/DDBJ whole genome shotgun (WGS) entry which is preliminary data.</text>
</comment>
<feature type="domain" description="SH3b" evidence="6">
    <location>
        <begin position="799"/>
        <end position="856"/>
    </location>
</feature>
<dbReference type="RefSeq" id="WP_153727032.1">
    <property type="nucleotide sequence ID" value="NZ_WJNH01000001.1"/>
</dbReference>
<organism evidence="7 8">
    <name type="scientific">Salinibacillus xinjiangensis</name>
    <dbReference type="NCBI Taxonomy" id="1229268"/>
    <lineage>
        <taxon>Bacteria</taxon>
        <taxon>Bacillati</taxon>
        <taxon>Bacillota</taxon>
        <taxon>Bacilli</taxon>
        <taxon>Bacillales</taxon>
        <taxon>Bacillaceae</taxon>
        <taxon>Salinibacillus</taxon>
    </lineage>
</organism>
<feature type="compositionally biased region" description="Acidic residues" evidence="5">
    <location>
        <begin position="166"/>
        <end position="175"/>
    </location>
</feature>
<keyword evidence="3" id="KW-0574">Periplasm</keyword>
<dbReference type="Gene3D" id="1.50.10.100">
    <property type="entry name" value="Chondroitin AC/alginate lyase"/>
    <property type="match status" value="1"/>
</dbReference>
<dbReference type="OrthoDB" id="7335480at2"/>
<feature type="region of interest" description="Disordered" evidence="5">
    <location>
        <begin position="166"/>
        <end position="209"/>
    </location>
</feature>
<evidence type="ECO:0000256" key="5">
    <source>
        <dbReference type="SAM" id="MobiDB-lite"/>
    </source>
</evidence>
<dbReference type="InterPro" id="IPR008929">
    <property type="entry name" value="Chondroitin_lyas"/>
</dbReference>
<evidence type="ECO:0000256" key="3">
    <source>
        <dbReference type="ARBA" id="ARBA00022764"/>
    </source>
</evidence>
<evidence type="ECO:0000256" key="1">
    <source>
        <dbReference type="ARBA" id="ARBA00004418"/>
    </source>
</evidence>
<proteinExistence type="predicted"/>
<comment type="subcellular location">
    <subcellularLocation>
        <location evidence="1">Periplasm</location>
    </subcellularLocation>
</comment>
<evidence type="ECO:0000256" key="4">
    <source>
        <dbReference type="ARBA" id="ARBA00023239"/>
    </source>
</evidence>
<evidence type="ECO:0000259" key="6">
    <source>
        <dbReference type="SMART" id="SM00287"/>
    </source>
</evidence>
<dbReference type="EMBL" id="WJNH01000001">
    <property type="protein sequence ID" value="MRG85079.1"/>
    <property type="molecule type" value="Genomic_DNA"/>
</dbReference>
<feature type="compositionally biased region" description="Basic and acidic residues" evidence="5">
    <location>
        <begin position="193"/>
        <end position="209"/>
    </location>
</feature>
<evidence type="ECO:0000313" key="8">
    <source>
        <dbReference type="Proteomes" id="UP000480185"/>
    </source>
</evidence>
<dbReference type="PANTHER" id="PTHR39210:SF1">
    <property type="entry name" value="HEPARIN-SULFATE LYASE"/>
    <property type="match status" value="1"/>
</dbReference>
<evidence type="ECO:0000313" key="7">
    <source>
        <dbReference type="EMBL" id="MRG85079.1"/>
    </source>
</evidence>
<dbReference type="SUPFAM" id="SSF48230">
    <property type="entry name" value="Chondroitin AC/alginate lyase"/>
    <property type="match status" value="1"/>
</dbReference>
<accession>A0A6G1X2C6</accession>
<protein>
    <recommendedName>
        <fullName evidence="6">SH3b domain-containing protein</fullName>
    </recommendedName>
</protein>